<evidence type="ECO:0000313" key="5">
    <source>
        <dbReference type="EMBL" id="CDN86806.1"/>
    </source>
</evidence>
<evidence type="ECO:0000259" key="4">
    <source>
        <dbReference type="PROSITE" id="PS50405"/>
    </source>
</evidence>
<dbReference type="PROSITE" id="PS50405">
    <property type="entry name" value="GST_CTER"/>
    <property type="match status" value="1"/>
</dbReference>
<keyword evidence="2" id="KW-0808">Transferase</keyword>
<protein>
    <recommendedName>
        <fullName evidence="7">Glutathione S-transferase</fullName>
    </recommendedName>
</protein>
<dbReference type="InterPro" id="IPR040079">
    <property type="entry name" value="Glutathione_S-Trfase"/>
</dbReference>
<dbReference type="SFLD" id="SFLDG01150">
    <property type="entry name" value="Main.1:_Beta-like"/>
    <property type="match status" value="1"/>
</dbReference>
<evidence type="ECO:0008006" key="7">
    <source>
        <dbReference type="Google" id="ProtNLM"/>
    </source>
</evidence>
<dbReference type="Pfam" id="PF02798">
    <property type="entry name" value="GST_N"/>
    <property type="match status" value="1"/>
</dbReference>
<reference evidence="6" key="1">
    <citation type="submission" date="2014-11" db="EMBL/GenBank/DDBJ databases">
        <title>Draft genome sequence of Hydrogenophaga intermedia S1.</title>
        <authorList>
            <person name="Gan H.M."/>
            <person name="Chew T.H."/>
            <person name="Stolz A."/>
        </authorList>
    </citation>
    <scope>NUCLEOTIDE SEQUENCE [LARGE SCALE GENOMIC DNA]</scope>
    <source>
        <strain evidence="6">S1</strain>
    </source>
</reference>
<dbReference type="Gene3D" id="1.20.1050.10">
    <property type="match status" value="1"/>
</dbReference>
<dbReference type="SFLD" id="SFLDG00358">
    <property type="entry name" value="Main_(cytGST)"/>
    <property type="match status" value="1"/>
</dbReference>
<dbReference type="FunFam" id="3.40.30.10:FF:000039">
    <property type="entry name" value="Glutathione S-transferase domain"/>
    <property type="match status" value="1"/>
</dbReference>
<dbReference type="CDD" id="cd03047">
    <property type="entry name" value="GST_N_2"/>
    <property type="match status" value="1"/>
</dbReference>
<sequence length="205" mass="23154">MSLHLWGRLSSINVRKVMLCAQWLGLDLPRSDAGLSYGVVNTPAYRAMNPNGLVPVLQDGDFTLWESNAILRYLCERQGRGMPADLRTRAETNRWLDWQQTTLNRASGPAFVQWIRTPGERRDMAAIEASVRASEPLFELLDAHLAQRPHMAGDQVSAADFPIACELHRWFGLPQARPAWPHLERWYAGWLAQPCSRGVLDLPLA</sequence>
<dbReference type="RefSeq" id="WP_009515385.1">
    <property type="nucleotide sequence ID" value="NZ_CCAE010000006.1"/>
</dbReference>
<dbReference type="SUPFAM" id="SSF47616">
    <property type="entry name" value="GST C-terminal domain-like"/>
    <property type="match status" value="1"/>
</dbReference>
<evidence type="ECO:0000256" key="1">
    <source>
        <dbReference type="ARBA" id="ARBA00007409"/>
    </source>
</evidence>
<dbReference type="SUPFAM" id="SSF52833">
    <property type="entry name" value="Thioredoxin-like"/>
    <property type="match status" value="1"/>
</dbReference>
<dbReference type="InterPro" id="IPR036249">
    <property type="entry name" value="Thioredoxin-like_sf"/>
</dbReference>
<feature type="domain" description="GST N-terminal" evidence="3">
    <location>
        <begin position="1"/>
        <end position="82"/>
    </location>
</feature>
<evidence type="ECO:0000256" key="2">
    <source>
        <dbReference type="ARBA" id="ARBA00022679"/>
    </source>
</evidence>
<keyword evidence="6" id="KW-1185">Reference proteome</keyword>
<comment type="similarity">
    <text evidence="1">Belongs to the GST superfamily.</text>
</comment>
<feature type="domain" description="GST C-terminal" evidence="4">
    <location>
        <begin position="85"/>
        <end position="205"/>
    </location>
</feature>
<dbReference type="AlphaFoldDB" id="A0A1L1PL77"/>
<dbReference type="PROSITE" id="PS50404">
    <property type="entry name" value="GST_NTER"/>
    <property type="match status" value="1"/>
</dbReference>
<dbReference type="InterPro" id="IPR010987">
    <property type="entry name" value="Glutathione-S-Trfase_C-like"/>
</dbReference>
<dbReference type="InterPro" id="IPR036282">
    <property type="entry name" value="Glutathione-S-Trfase_C_sf"/>
</dbReference>
<dbReference type="Pfam" id="PF13410">
    <property type="entry name" value="GST_C_2"/>
    <property type="match status" value="1"/>
</dbReference>
<evidence type="ECO:0000259" key="3">
    <source>
        <dbReference type="PROSITE" id="PS50404"/>
    </source>
</evidence>
<dbReference type="PANTHER" id="PTHR44051">
    <property type="entry name" value="GLUTATHIONE S-TRANSFERASE-RELATED"/>
    <property type="match status" value="1"/>
</dbReference>
<evidence type="ECO:0000313" key="6">
    <source>
        <dbReference type="Proteomes" id="UP000028878"/>
    </source>
</evidence>
<proteinExistence type="inferred from homology"/>
<name>A0A1L1PL77_HYDIT</name>
<accession>A0A1L1PL77</accession>
<dbReference type="Gene3D" id="3.40.30.10">
    <property type="entry name" value="Glutaredoxin"/>
    <property type="match status" value="1"/>
</dbReference>
<dbReference type="InterPro" id="IPR004045">
    <property type="entry name" value="Glutathione_S-Trfase_N"/>
</dbReference>
<gene>
    <name evidence="5" type="ORF">BN948_01219</name>
</gene>
<dbReference type="Proteomes" id="UP000028878">
    <property type="component" value="Unassembled WGS sequence"/>
</dbReference>
<organism evidence="5 6">
    <name type="scientific">Hydrogenophaga intermedia</name>
    <dbReference type="NCBI Taxonomy" id="65786"/>
    <lineage>
        <taxon>Bacteria</taxon>
        <taxon>Pseudomonadati</taxon>
        <taxon>Pseudomonadota</taxon>
        <taxon>Betaproteobacteria</taxon>
        <taxon>Burkholderiales</taxon>
        <taxon>Comamonadaceae</taxon>
        <taxon>Hydrogenophaga</taxon>
    </lineage>
</organism>
<dbReference type="GO" id="GO:0016740">
    <property type="term" value="F:transferase activity"/>
    <property type="evidence" value="ECO:0007669"/>
    <property type="project" value="UniProtKB-KW"/>
</dbReference>
<dbReference type="PANTHER" id="PTHR44051:SF19">
    <property type="entry name" value="DISULFIDE-BOND OXIDOREDUCTASE YFCG"/>
    <property type="match status" value="1"/>
</dbReference>
<dbReference type="SFLD" id="SFLDS00019">
    <property type="entry name" value="Glutathione_Transferase_(cytos"/>
    <property type="match status" value="1"/>
</dbReference>
<dbReference type="EMBL" id="CCAE010000006">
    <property type="protein sequence ID" value="CDN86806.1"/>
    <property type="molecule type" value="Genomic_DNA"/>
</dbReference>